<dbReference type="RefSeq" id="XP_001325481.1">
    <property type="nucleotide sequence ID" value="XM_001325446.1"/>
</dbReference>
<organism evidence="1 2">
    <name type="scientific">Trichomonas vaginalis (strain ATCC PRA-98 / G3)</name>
    <dbReference type="NCBI Taxonomy" id="412133"/>
    <lineage>
        <taxon>Eukaryota</taxon>
        <taxon>Metamonada</taxon>
        <taxon>Parabasalia</taxon>
        <taxon>Trichomonadida</taxon>
        <taxon>Trichomonadidae</taxon>
        <taxon>Trichomonas</taxon>
    </lineage>
</organism>
<dbReference type="OrthoDB" id="10027416at2759"/>
<protein>
    <recommendedName>
        <fullName evidence="3">Surface antigen BspA-like</fullName>
    </recommendedName>
</protein>
<accession>A2E244</accession>
<reference evidence="1" key="2">
    <citation type="journal article" date="2007" name="Science">
        <title>Draft genome sequence of the sexually transmitted pathogen Trichomonas vaginalis.</title>
        <authorList>
            <person name="Carlton J.M."/>
            <person name="Hirt R.P."/>
            <person name="Silva J.C."/>
            <person name="Delcher A.L."/>
            <person name="Schatz M."/>
            <person name="Zhao Q."/>
            <person name="Wortman J.R."/>
            <person name="Bidwell S.L."/>
            <person name="Alsmark U.C.M."/>
            <person name="Besteiro S."/>
            <person name="Sicheritz-Ponten T."/>
            <person name="Noel C.J."/>
            <person name="Dacks J.B."/>
            <person name="Foster P.G."/>
            <person name="Simillion C."/>
            <person name="Van de Peer Y."/>
            <person name="Miranda-Saavedra D."/>
            <person name="Barton G.J."/>
            <person name="Westrop G.D."/>
            <person name="Mueller S."/>
            <person name="Dessi D."/>
            <person name="Fiori P.L."/>
            <person name="Ren Q."/>
            <person name="Paulsen I."/>
            <person name="Zhang H."/>
            <person name="Bastida-Corcuera F.D."/>
            <person name="Simoes-Barbosa A."/>
            <person name="Brown M.T."/>
            <person name="Hayes R.D."/>
            <person name="Mukherjee M."/>
            <person name="Okumura C.Y."/>
            <person name="Schneider R."/>
            <person name="Smith A.J."/>
            <person name="Vanacova S."/>
            <person name="Villalvazo M."/>
            <person name="Haas B.J."/>
            <person name="Pertea M."/>
            <person name="Feldblyum T.V."/>
            <person name="Utterback T.R."/>
            <person name="Shu C.L."/>
            <person name="Osoegawa K."/>
            <person name="de Jong P.J."/>
            <person name="Hrdy I."/>
            <person name="Horvathova L."/>
            <person name="Zubacova Z."/>
            <person name="Dolezal P."/>
            <person name="Malik S.B."/>
            <person name="Logsdon J.M. Jr."/>
            <person name="Henze K."/>
            <person name="Gupta A."/>
            <person name="Wang C.C."/>
            <person name="Dunne R.L."/>
            <person name="Upcroft J.A."/>
            <person name="Upcroft P."/>
            <person name="White O."/>
            <person name="Salzberg S.L."/>
            <person name="Tang P."/>
            <person name="Chiu C.-H."/>
            <person name="Lee Y.-S."/>
            <person name="Embley T.M."/>
            <person name="Coombs G.H."/>
            <person name="Mottram J.C."/>
            <person name="Tachezy J."/>
            <person name="Fraser-Liggett C.M."/>
            <person name="Johnson P.J."/>
        </authorList>
    </citation>
    <scope>NUCLEOTIDE SEQUENCE [LARGE SCALE GENOMIC DNA]</scope>
    <source>
        <strain evidence="1">G3</strain>
    </source>
</reference>
<dbReference type="InterPro" id="IPR026906">
    <property type="entry name" value="LRR_5"/>
</dbReference>
<proteinExistence type="predicted"/>
<dbReference type="SUPFAM" id="SSF52058">
    <property type="entry name" value="L domain-like"/>
    <property type="match status" value="1"/>
</dbReference>
<reference evidence="1" key="1">
    <citation type="submission" date="2006-10" db="EMBL/GenBank/DDBJ databases">
        <authorList>
            <person name="Amadeo P."/>
            <person name="Zhao Q."/>
            <person name="Wortman J."/>
            <person name="Fraser-Liggett C."/>
            <person name="Carlton J."/>
        </authorList>
    </citation>
    <scope>NUCLEOTIDE SEQUENCE</scope>
    <source>
        <strain evidence="1">G3</strain>
    </source>
</reference>
<dbReference type="KEGG" id="tva:4771234"/>
<dbReference type="Pfam" id="PF13306">
    <property type="entry name" value="LRR_5"/>
    <property type="match status" value="2"/>
</dbReference>
<dbReference type="InParanoid" id="A2E244"/>
<keyword evidence="2" id="KW-1185">Reference proteome</keyword>
<evidence type="ECO:0000313" key="2">
    <source>
        <dbReference type="Proteomes" id="UP000001542"/>
    </source>
</evidence>
<gene>
    <name evidence="1" type="ORF">TVAG_463920</name>
</gene>
<dbReference type="VEuPathDB" id="TrichDB:TVAG_463920"/>
<dbReference type="AlphaFoldDB" id="A2E244"/>
<evidence type="ECO:0000313" key="1">
    <source>
        <dbReference type="EMBL" id="EAY13258.1"/>
    </source>
</evidence>
<dbReference type="EMBL" id="DS113288">
    <property type="protein sequence ID" value="EAY13258.1"/>
    <property type="molecule type" value="Genomic_DNA"/>
</dbReference>
<sequence length="259" mass="29380">MFAYTKLKNITITKRIKFIDDLAFWGCPELEEFISESPYFKTYCKALYSRDLKTLIGYPCNSFVDILPTTKVISGVKGFSSTSFVKFIFNVSILTLERHAFRECYSLEFVDMSCTKIKSLGDATFYDCRKLKQIILPETLTSIHSNFTFGRCPIDLLILPRYIVSAEGAFRDSLIKHVAYCGINNISGTLPDDVIVHVTSQFQFGKFLNHSISYKDFVCPAIKCTTLITDIDIFACPTVSFCFDPKILLTLPNILSCNN</sequence>
<dbReference type="Proteomes" id="UP000001542">
    <property type="component" value="Unassembled WGS sequence"/>
</dbReference>
<evidence type="ECO:0008006" key="3">
    <source>
        <dbReference type="Google" id="ProtNLM"/>
    </source>
</evidence>
<dbReference type="SMR" id="A2E244"/>
<dbReference type="VEuPathDB" id="TrichDB:TVAGG3_1048900"/>
<dbReference type="InterPro" id="IPR032675">
    <property type="entry name" value="LRR_dom_sf"/>
</dbReference>
<dbReference type="Gene3D" id="3.80.10.10">
    <property type="entry name" value="Ribonuclease Inhibitor"/>
    <property type="match status" value="1"/>
</dbReference>
<name>A2E244_TRIV3</name>
<dbReference type="STRING" id="5722.A2E244"/>